<dbReference type="InterPro" id="IPR029045">
    <property type="entry name" value="ClpP/crotonase-like_dom_sf"/>
</dbReference>
<dbReference type="InterPro" id="IPR033135">
    <property type="entry name" value="ClpP_His_AS"/>
</dbReference>
<evidence type="ECO:0000256" key="6">
    <source>
        <dbReference type="PROSITE-ProRule" id="PRU10086"/>
    </source>
</evidence>
<evidence type="ECO:0000313" key="11">
    <source>
        <dbReference type="Proteomes" id="UP000053890"/>
    </source>
</evidence>
<evidence type="ECO:0000256" key="1">
    <source>
        <dbReference type="ARBA" id="ARBA00007039"/>
    </source>
</evidence>
<protein>
    <recommendedName>
        <fullName evidence="8">ATP-dependent Clp protease proteolytic subunit</fullName>
        <ecNumber evidence="7">3.4.21.92</ecNumber>
    </recommendedName>
</protein>
<dbReference type="GO" id="GO:0009368">
    <property type="term" value="C:endopeptidase Clp complex"/>
    <property type="evidence" value="ECO:0007669"/>
    <property type="project" value="TreeGrafter"/>
</dbReference>
<dbReference type="InterPro" id="IPR001907">
    <property type="entry name" value="ClpP"/>
</dbReference>
<dbReference type="OMA" id="RDYWMKA"/>
<dbReference type="Proteomes" id="UP000053890">
    <property type="component" value="Unassembled WGS sequence"/>
</dbReference>
<dbReference type="GO" id="GO:0006515">
    <property type="term" value="P:protein quality control for misfolded or incompletely synthesized proteins"/>
    <property type="evidence" value="ECO:0007669"/>
    <property type="project" value="TreeGrafter"/>
</dbReference>
<name>A0A194S234_RHOGW</name>
<evidence type="ECO:0000313" key="10">
    <source>
        <dbReference type="EMBL" id="KPV74585.1"/>
    </source>
</evidence>
<dbReference type="InterPro" id="IPR023562">
    <property type="entry name" value="ClpP/TepA"/>
</dbReference>
<dbReference type="EMBL" id="KQ474080">
    <property type="protein sequence ID" value="KPV74585.1"/>
    <property type="molecule type" value="Genomic_DNA"/>
</dbReference>
<dbReference type="Gene3D" id="3.90.226.10">
    <property type="entry name" value="2-enoyl-CoA Hydratase, Chain A, domain 1"/>
    <property type="match status" value="1"/>
</dbReference>
<keyword evidence="11" id="KW-1185">Reference proteome</keyword>
<dbReference type="GO" id="GO:0051117">
    <property type="term" value="F:ATPase binding"/>
    <property type="evidence" value="ECO:0007669"/>
    <property type="project" value="TreeGrafter"/>
</dbReference>
<reference evidence="10 11" key="1">
    <citation type="journal article" date="2015" name="Front. Microbiol.">
        <title>Genome sequence of the plant growth promoting endophytic yeast Rhodotorula graminis WP1.</title>
        <authorList>
            <person name="Firrincieli A."/>
            <person name="Otillar R."/>
            <person name="Salamov A."/>
            <person name="Schmutz J."/>
            <person name="Khan Z."/>
            <person name="Redman R.S."/>
            <person name="Fleck N.D."/>
            <person name="Lindquist E."/>
            <person name="Grigoriev I.V."/>
            <person name="Doty S.L."/>
        </authorList>
    </citation>
    <scope>NUCLEOTIDE SEQUENCE [LARGE SCALE GENOMIC DNA]</scope>
    <source>
        <strain evidence="10 11">WP1</strain>
    </source>
</reference>
<dbReference type="PROSITE" id="PS00381">
    <property type="entry name" value="CLP_PROTEASE_SER"/>
    <property type="match status" value="1"/>
</dbReference>
<dbReference type="SUPFAM" id="SSF52096">
    <property type="entry name" value="ClpP/crotonase"/>
    <property type="match status" value="1"/>
</dbReference>
<dbReference type="InterPro" id="IPR018215">
    <property type="entry name" value="ClpP_Ser_AS"/>
</dbReference>
<proteinExistence type="inferred from homology"/>
<feature type="active site" evidence="6">
    <location>
        <position position="176"/>
    </location>
</feature>
<dbReference type="HAMAP" id="MF_00444">
    <property type="entry name" value="ClpP"/>
    <property type="match status" value="1"/>
</dbReference>
<evidence type="ECO:0000256" key="7">
    <source>
        <dbReference type="RuleBase" id="RU000549"/>
    </source>
</evidence>
<dbReference type="EC" id="3.4.21.92" evidence="7"/>
<dbReference type="PROSITE" id="PS00382">
    <property type="entry name" value="CLP_PROTEASE_HIS"/>
    <property type="match status" value="1"/>
</dbReference>
<dbReference type="CDD" id="cd07017">
    <property type="entry name" value="S14_ClpP_2"/>
    <property type="match status" value="1"/>
</dbReference>
<dbReference type="PANTHER" id="PTHR10381">
    <property type="entry name" value="ATP-DEPENDENT CLP PROTEASE PROTEOLYTIC SUBUNIT"/>
    <property type="match status" value="1"/>
</dbReference>
<dbReference type="PANTHER" id="PTHR10381:SF11">
    <property type="entry name" value="ATP-DEPENDENT CLP PROTEASE PROTEOLYTIC SUBUNIT, MITOCHONDRIAL"/>
    <property type="match status" value="1"/>
</dbReference>
<evidence type="ECO:0000256" key="4">
    <source>
        <dbReference type="ARBA" id="ARBA00022825"/>
    </source>
</evidence>
<evidence type="ECO:0000256" key="2">
    <source>
        <dbReference type="ARBA" id="ARBA00022670"/>
    </source>
</evidence>
<evidence type="ECO:0000256" key="3">
    <source>
        <dbReference type="ARBA" id="ARBA00022801"/>
    </source>
</evidence>
<evidence type="ECO:0000256" key="9">
    <source>
        <dbReference type="SAM" id="MobiDB-lite"/>
    </source>
</evidence>
<dbReference type="Pfam" id="PF00574">
    <property type="entry name" value="CLP_protease"/>
    <property type="match status" value="1"/>
</dbReference>
<dbReference type="STRING" id="578459.A0A194S234"/>
<dbReference type="PRINTS" id="PR00127">
    <property type="entry name" value="CLPPROTEASEP"/>
</dbReference>
<feature type="active site" evidence="5">
    <location>
        <position position="151"/>
    </location>
</feature>
<dbReference type="GeneID" id="28977733"/>
<feature type="region of interest" description="Disordered" evidence="9">
    <location>
        <begin position="250"/>
        <end position="275"/>
    </location>
</feature>
<dbReference type="GO" id="GO:0004252">
    <property type="term" value="F:serine-type endopeptidase activity"/>
    <property type="evidence" value="ECO:0007669"/>
    <property type="project" value="UniProtKB-EC"/>
</dbReference>
<gene>
    <name evidence="10" type="ORF">RHOBADRAFT_54384</name>
</gene>
<accession>A0A194S234</accession>
<evidence type="ECO:0000256" key="5">
    <source>
        <dbReference type="PROSITE-ProRule" id="PRU10085"/>
    </source>
</evidence>
<keyword evidence="4 7" id="KW-0720">Serine protease</keyword>
<dbReference type="FunFam" id="3.90.226.10:FF:000002">
    <property type="entry name" value="ATP-dependent Clp protease proteolytic subunit"/>
    <property type="match status" value="1"/>
</dbReference>
<feature type="compositionally biased region" description="Basic and acidic residues" evidence="9">
    <location>
        <begin position="265"/>
        <end position="275"/>
    </location>
</feature>
<dbReference type="OrthoDB" id="2017408at2759"/>
<keyword evidence="2 7" id="KW-0645">Protease</keyword>
<organism evidence="10 11">
    <name type="scientific">Rhodotorula graminis (strain WP1)</name>
    <dbReference type="NCBI Taxonomy" id="578459"/>
    <lineage>
        <taxon>Eukaryota</taxon>
        <taxon>Fungi</taxon>
        <taxon>Dikarya</taxon>
        <taxon>Basidiomycota</taxon>
        <taxon>Pucciniomycotina</taxon>
        <taxon>Microbotryomycetes</taxon>
        <taxon>Sporidiobolales</taxon>
        <taxon>Sporidiobolaceae</taxon>
        <taxon>Rhodotorula</taxon>
    </lineage>
</organism>
<sequence length="275" mass="29476">MLLRSAYPRLPLLSTRRAARHLPAASFALTSPRPPPPHLAPLASSRLLSSSAATQALIPYVVTREPRGERVSDVYSRLLQERIVFLNGPIEDALSSVTVAQLLFLEAESSAPISLYINSPGGSVTAGMAIYDTMQFVHCPVHTIVVGQASSMASLILAGGEPGHRSALAHSSVMIHQPSGGAGGQASDISIVANEILRIREKMFDLYADHCKFPDEDRQVARERFARMLDRDHYLTPDEAIKQGIIDQVLSKRPSAGAAGPAGEGEGRGERANAP</sequence>
<dbReference type="GO" id="GO:0004176">
    <property type="term" value="F:ATP-dependent peptidase activity"/>
    <property type="evidence" value="ECO:0007669"/>
    <property type="project" value="InterPro"/>
</dbReference>
<comment type="similarity">
    <text evidence="1 8">Belongs to the peptidase S14 family.</text>
</comment>
<dbReference type="RefSeq" id="XP_018270634.1">
    <property type="nucleotide sequence ID" value="XM_018417285.1"/>
</dbReference>
<keyword evidence="3 7" id="KW-0378">Hydrolase</keyword>
<dbReference type="AlphaFoldDB" id="A0A194S234"/>
<evidence type="ECO:0000256" key="8">
    <source>
        <dbReference type="RuleBase" id="RU003567"/>
    </source>
</evidence>
<dbReference type="NCBIfam" id="NF001368">
    <property type="entry name" value="PRK00277.1"/>
    <property type="match status" value="1"/>
</dbReference>